<dbReference type="InterPro" id="IPR014284">
    <property type="entry name" value="RNA_pol_sigma-70_dom"/>
</dbReference>
<organism evidence="8 9">
    <name type="scientific">Myceligenerans crystallogenes</name>
    <dbReference type="NCBI Taxonomy" id="316335"/>
    <lineage>
        <taxon>Bacteria</taxon>
        <taxon>Bacillati</taxon>
        <taxon>Actinomycetota</taxon>
        <taxon>Actinomycetes</taxon>
        <taxon>Micrococcales</taxon>
        <taxon>Promicromonosporaceae</taxon>
        <taxon>Myceligenerans</taxon>
    </lineage>
</organism>
<feature type="domain" description="RNA polymerase sigma-70 region 2" evidence="6">
    <location>
        <begin position="34"/>
        <end position="99"/>
    </location>
</feature>
<evidence type="ECO:0000259" key="7">
    <source>
        <dbReference type="Pfam" id="PF08281"/>
    </source>
</evidence>
<reference evidence="8 9" key="1">
    <citation type="journal article" date="2019" name="Int. J. Syst. Evol. Microbiol.">
        <title>The Global Catalogue of Microorganisms (GCM) 10K type strain sequencing project: providing services to taxonomists for standard genome sequencing and annotation.</title>
        <authorList>
            <consortium name="The Broad Institute Genomics Platform"/>
            <consortium name="The Broad Institute Genome Sequencing Center for Infectious Disease"/>
            <person name="Wu L."/>
            <person name="Ma J."/>
        </authorList>
    </citation>
    <scope>NUCLEOTIDE SEQUENCE [LARGE SCALE GENOMIC DNA]</scope>
    <source>
        <strain evidence="8 9">JCM 14326</strain>
    </source>
</reference>
<dbReference type="NCBIfam" id="TIGR02937">
    <property type="entry name" value="sigma70-ECF"/>
    <property type="match status" value="1"/>
</dbReference>
<dbReference type="NCBIfam" id="TIGR02983">
    <property type="entry name" value="SigE-fam_strep"/>
    <property type="match status" value="1"/>
</dbReference>
<evidence type="ECO:0000256" key="2">
    <source>
        <dbReference type="ARBA" id="ARBA00023015"/>
    </source>
</evidence>
<dbReference type="Pfam" id="PF04542">
    <property type="entry name" value="Sigma70_r2"/>
    <property type="match status" value="1"/>
</dbReference>
<evidence type="ECO:0008006" key="10">
    <source>
        <dbReference type="Google" id="ProtNLM"/>
    </source>
</evidence>
<evidence type="ECO:0000256" key="1">
    <source>
        <dbReference type="ARBA" id="ARBA00010641"/>
    </source>
</evidence>
<dbReference type="InterPro" id="IPR036388">
    <property type="entry name" value="WH-like_DNA-bd_sf"/>
</dbReference>
<keyword evidence="9" id="KW-1185">Reference proteome</keyword>
<dbReference type="CDD" id="cd06171">
    <property type="entry name" value="Sigma70_r4"/>
    <property type="match status" value="1"/>
</dbReference>
<dbReference type="InterPro" id="IPR014325">
    <property type="entry name" value="RNA_pol_sigma-E_actinobac"/>
</dbReference>
<dbReference type="Proteomes" id="UP001501094">
    <property type="component" value="Unassembled WGS sequence"/>
</dbReference>
<dbReference type="SUPFAM" id="SSF88946">
    <property type="entry name" value="Sigma2 domain of RNA polymerase sigma factors"/>
    <property type="match status" value="1"/>
</dbReference>
<proteinExistence type="inferred from homology"/>
<dbReference type="InterPro" id="IPR013325">
    <property type="entry name" value="RNA_pol_sigma_r2"/>
</dbReference>
<dbReference type="SUPFAM" id="SSF88659">
    <property type="entry name" value="Sigma3 and sigma4 domains of RNA polymerase sigma factors"/>
    <property type="match status" value="1"/>
</dbReference>
<protein>
    <recommendedName>
        <fullName evidence="10">RNA polymerase sigma-70 factor, sigma-E family</fullName>
    </recommendedName>
</protein>
<keyword evidence="4" id="KW-0238">DNA-binding</keyword>
<evidence type="ECO:0000256" key="3">
    <source>
        <dbReference type="ARBA" id="ARBA00023082"/>
    </source>
</evidence>
<dbReference type="InterPro" id="IPR013324">
    <property type="entry name" value="RNA_pol_sigma_r3/r4-like"/>
</dbReference>
<keyword evidence="2" id="KW-0805">Transcription regulation</keyword>
<comment type="caution">
    <text evidence="8">The sequence shown here is derived from an EMBL/GenBank/DDBJ whole genome shotgun (WGS) entry which is preliminary data.</text>
</comment>
<comment type="similarity">
    <text evidence="1">Belongs to the sigma-70 factor family. ECF subfamily.</text>
</comment>
<name>A0ABN2NJD2_9MICO</name>
<dbReference type="InterPro" id="IPR039425">
    <property type="entry name" value="RNA_pol_sigma-70-like"/>
</dbReference>
<dbReference type="EMBL" id="BAAANL010000005">
    <property type="protein sequence ID" value="GAA1867960.1"/>
    <property type="molecule type" value="Genomic_DNA"/>
</dbReference>
<evidence type="ECO:0000313" key="8">
    <source>
        <dbReference type="EMBL" id="GAA1867960.1"/>
    </source>
</evidence>
<gene>
    <name evidence="8" type="ORF">GCM10009751_28060</name>
</gene>
<evidence type="ECO:0000313" key="9">
    <source>
        <dbReference type="Proteomes" id="UP001501094"/>
    </source>
</evidence>
<dbReference type="InterPro" id="IPR013249">
    <property type="entry name" value="RNA_pol_sigma70_r4_t2"/>
</dbReference>
<keyword evidence="3" id="KW-0731">Sigma factor</keyword>
<dbReference type="PANTHER" id="PTHR43133:SF50">
    <property type="entry name" value="ECF RNA POLYMERASE SIGMA FACTOR SIGM"/>
    <property type="match status" value="1"/>
</dbReference>
<dbReference type="PANTHER" id="PTHR43133">
    <property type="entry name" value="RNA POLYMERASE ECF-TYPE SIGMA FACTO"/>
    <property type="match status" value="1"/>
</dbReference>
<dbReference type="InterPro" id="IPR007627">
    <property type="entry name" value="RNA_pol_sigma70_r2"/>
</dbReference>
<sequence>MDDMSIAIPASERATSRAVVQVPRDRDTEFVAFVEATSAYLYRTAYLLTGDAYRAEDLVQTAFERTYRAWNRVRDGEPRAYARRILVNLRTDTWRRTRREVTVDDDRLPVPSSDDRSDDVALRDALVRALSELTPRQRQVIVLRYLHDLTAPQAAEELGCSIGTVKATTSQALARLRGLVSGLDLEFVTAPGADAAVVLRRSRAALRSRRTKQLAGSTAVAVLLSWFLGGPVQVPGVGAVGLPGSEQFREFTGMDGTSDGGGIDGPDGALPAPSPTRPAELVLLDPVPIQDAVSTAETSTLGEDGSFVTVTGGRWSPDVPEIPRSTLELLTPHPDGGVDRAALATSGTIQGTSTQTFAFARQGDGVAWAETTDTEGGPATWTIQMVDDVHDPAAPRQLAEHLSDGTQLDGMLCDPWLGLTQLRVAWCAYENDRKTLTTTPADGSGTASVVVRDLVTFGTDDDEIVTLSTQAGSGGRGRAGRLLMTTHRDDGTSATLWRSRSLPEVEDGSAEYLAVSDELIVWSVDDVVRTLDRATGKTEVLWDLGTSRERVTSVDVSGRDVVWVVEGDTSTQGFVAADTTSGVVQGLTEMSSMGSAGIGGPYVSWTDGEQDGSDPVVRRARLER</sequence>
<evidence type="ECO:0000256" key="5">
    <source>
        <dbReference type="ARBA" id="ARBA00023163"/>
    </source>
</evidence>
<evidence type="ECO:0000259" key="6">
    <source>
        <dbReference type="Pfam" id="PF04542"/>
    </source>
</evidence>
<feature type="domain" description="RNA polymerase sigma factor 70 region 4 type 2" evidence="7">
    <location>
        <begin position="124"/>
        <end position="176"/>
    </location>
</feature>
<dbReference type="Gene3D" id="1.10.1740.10">
    <property type="match status" value="1"/>
</dbReference>
<dbReference type="Gene3D" id="1.10.10.10">
    <property type="entry name" value="Winged helix-like DNA-binding domain superfamily/Winged helix DNA-binding domain"/>
    <property type="match status" value="1"/>
</dbReference>
<evidence type="ECO:0000256" key="4">
    <source>
        <dbReference type="ARBA" id="ARBA00023125"/>
    </source>
</evidence>
<accession>A0ABN2NJD2</accession>
<keyword evidence="5" id="KW-0804">Transcription</keyword>
<dbReference type="Pfam" id="PF08281">
    <property type="entry name" value="Sigma70_r4_2"/>
    <property type="match status" value="1"/>
</dbReference>